<evidence type="ECO:0000259" key="12">
    <source>
        <dbReference type="Pfam" id="PF26002"/>
    </source>
</evidence>
<dbReference type="GO" id="GO:0005886">
    <property type="term" value="C:plasma membrane"/>
    <property type="evidence" value="ECO:0007669"/>
    <property type="project" value="UniProtKB-SubCell"/>
</dbReference>
<keyword evidence="10" id="KW-0175">Coiled coil</keyword>
<dbReference type="NCBIfam" id="TIGR01843">
    <property type="entry name" value="type_I_hlyD"/>
    <property type="match status" value="1"/>
</dbReference>
<dbReference type="RefSeq" id="WP_151177691.1">
    <property type="nucleotide sequence ID" value="NZ_CP042906.1"/>
</dbReference>
<dbReference type="InterPro" id="IPR050739">
    <property type="entry name" value="MFP"/>
</dbReference>
<proteinExistence type="inferred from homology"/>
<sequence>MTSLQHYDDWIDPSEIDRRVTRRFAHILLGMVFVIVISFLIWADQAVLDEVTRGEGRVVPSGQTQVIQNLEGGILAEVLTSEGQIVEKGQVLMRIDNTAAESRLRELKQRYFSGLSTVARLEAEIAGVTDPEAIKFPDDLLQGAPEVARSELALFNIRQQQLQSQLAILQDQLSQRQQELAELRGKADNLRSSFGLAQKELDITRPLADQGVVSKVDLLRLERQVNDLKSDINAADLARPRAEAAVEEARKRLNERLVTFKTDASQDLTKAKLELSATTEEMGANQDRVTRTEVRSPVHGTIKEIKIRTIGGVIQPGQNLIEVVPIEDTLLVEAQIRPSDIAFIRPKQAAVVKVTAYDFSTYGGLDAVVEEISADTIQNEKGEHFFRIRLRTDKNFLGSTDKPLPIIPGMTASVDILTGHKTVLEYLLAPVMRARDTALRER</sequence>
<dbReference type="Gene3D" id="2.40.30.170">
    <property type="match status" value="1"/>
</dbReference>
<dbReference type="Pfam" id="PF25994">
    <property type="entry name" value="HH_AprE"/>
    <property type="match status" value="1"/>
</dbReference>
<evidence type="ECO:0000256" key="5">
    <source>
        <dbReference type="ARBA" id="ARBA00022519"/>
    </source>
</evidence>
<evidence type="ECO:0000256" key="4">
    <source>
        <dbReference type="ARBA" id="ARBA00022475"/>
    </source>
</evidence>
<keyword evidence="8 9" id="KW-0472">Membrane</keyword>
<dbReference type="AlphaFoldDB" id="A0A5J6MLQ5"/>
<keyword evidence="5 9" id="KW-0997">Cell inner membrane</keyword>
<evidence type="ECO:0000256" key="1">
    <source>
        <dbReference type="ARBA" id="ARBA00004377"/>
    </source>
</evidence>
<keyword evidence="3 9" id="KW-0813">Transport</keyword>
<evidence type="ECO:0000256" key="6">
    <source>
        <dbReference type="ARBA" id="ARBA00022692"/>
    </source>
</evidence>
<keyword evidence="6 9" id="KW-0812">Transmembrane</keyword>
<dbReference type="InterPro" id="IPR058781">
    <property type="entry name" value="HH_AprE-like"/>
</dbReference>
<feature type="domain" description="AprE-like long alpha-helical hairpin" evidence="11">
    <location>
        <begin position="100"/>
        <end position="288"/>
    </location>
</feature>
<comment type="similarity">
    <text evidence="2 9">Belongs to the membrane fusion protein (MFP) (TC 8.A.1) family.</text>
</comment>
<feature type="transmembrane region" description="Helical" evidence="9">
    <location>
        <begin position="24"/>
        <end position="43"/>
    </location>
</feature>
<gene>
    <name evidence="13" type="ORF">FRZ44_27250</name>
</gene>
<keyword evidence="7 9" id="KW-1133">Transmembrane helix</keyword>
<dbReference type="PANTHER" id="PTHR30386:SF26">
    <property type="entry name" value="TRANSPORT PROTEIN COMB"/>
    <property type="match status" value="1"/>
</dbReference>
<dbReference type="GO" id="GO:0009306">
    <property type="term" value="P:protein secretion"/>
    <property type="evidence" value="ECO:0007669"/>
    <property type="project" value="InterPro"/>
</dbReference>
<dbReference type="EMBL" id="CP042906">
    <property type="protein sequence ID" value="QEX17425.1"/>
    <property type="molecule type" value="Genomic_DNA"/>
</dbReference>
<protein>
    <recommendedName>
        <fullName evidence="9">Membrane fusion protein (MFP) family protein</fullName>
    </recommendedName>
</protein>
<dbReference type="InterPro" id="IPR006144">
    <property type="entry name" value="Secretion_HlyD_CS"/>
</dbReference>
<evidence type="ECO:0000256" key="8">
    <source>
        <dbReference type="ARBA" id="ARBA00023136"/>
    </source>
</evidence>
<evidence type="ECO:0000259" key="11">
    <source>
        <dbReference type="Pfam" id="PF25994"/>
    </source>
</evidence>
<organism evidence="13 14">
    <name type="scientific">Hypericibacter terrae</name>
    <dbReference type="NCBI Taxonomy" id="2602015"/>
    <lineage>
        <taxon>Bacteria</taxon>
        <taxon>Pseudomonadati</taxon>
        <taxon>Pseudomonadota</taxon>
        <taxon>Alphaproteobacteria</taxon>
        <taxon>Rhodospirillales</taxon>
        <taxon>Dongiaceae</taxon>
        <taxon>Hypericibacter</taxon>
    </lineage>
</organism>
<dbReference type="KEGG" id="htq:FRZ44_27250"/>
<dbReference type="Proteomes" id="UP000326202">
    <property type="component" value="Chromosome"/>
</dbReference>
<accession>A0A5J6MLQ5</accession>
<evidence type="ECO:0000313" key="13">
    <source>
        <dbReference type="EMBL" id="QEX17425.1"/>
    </source>
</evidence>
<dbReference type="PRINTS" id="PR01490">
    <property type="entry name" value="RTXTOXIND"/>
</dbReference>
<name>A0A5J6MLQ5_9PROT</name>
<keyword evidence="4 9" id="KW-1003">Cell membrane</keyword>
<dbReference type="PROSITE" id="PS00543">
    <property type="entry name" value="HLYD_FAMILY"/>
    <property type="match status" value="1"/>
</dbReference>
<dbReference type="PANTHER" id="PTHR30386">
    <property type="entry name" value="MEMBRANE FUSION SUBUNIT OF EMRAB-TOLC MULTIDRUG EFFLUX PUMP"/>
    <property type="match status" value="1"/>
</dbReference>
<evidence type="ECO:0000256" key="2">
    <source>
        <dbReference type="ARBA" id="ARBA00009477"/>
    </source>
</evidence>
<dbReference type="InterPro" id="IPR058982">
    <property type="entry name" value="Beta-barrel_AprE"/>
</dbReference>
<reference evidence="13 14" key="1">
    <citation type="submission" date="2019-08" db="EMBL/GenBank/DDBJ databases">
        <title>Hyperibacter terrae gen. nov., sp. nov. and Hyperibacter viscosus sp. nov., two new members in the family Rhodospirillaceae isolated from the rhizosphere of Hypericum perforatum.</title>
        <authorList>
            <person name="Noviana Z."/>
        </authorList>
    </citation>
    <scope>NUCLEOTIDE SEQUENCE [LARGE SCALE GENOMIC DNA]</scope>
    <source>
        <strain evidence="13 14">R5913</strain>
    </source>
</reference>
<dbReference type="OrthoDB" id="9810980at2"/>
<comment type="subcellular location">
    <subcellularLocation>
        <location evidence="1 9">Cell inner membrane</location>
        <topology evidence="1 9">Single-pass membrane protein</topology>
    </subcellularLocation>
</comment>
<dbReference type="Pfam" id="PF26002">
    <property type="entry name" value="Beta-barrel_AprE"/>
    <property type="match status" value="1"/>
</dbReference>
<evidence type="ECO:0000256" key="9">
    <source>
        <dbReference type="RuleBase" id="RU365093"/>
    </source>
</evidence>
<evidence type="ECO:0000256" key="10">
    <source>
        <dbReference type="SAM" id="Coils"/>
    </source>
</evidence>
<dbReference type="InterPro" id="IPR010129">
    <property type="entry name" value="T1SS_HlyD"/>
</dbReference>
<feature type="domain" description="AprE-like beta-barrel" evidence="12">
    <location>
        <begin position="330"/>
        <end position="419"/>
    </location>
</feature>
<evidence type="ECO:0000256" key="7">
    <source>
        <dbReference type="ARBA" id="ARBA00022989"/>
    </source>
</evidence>
<feature type="coiled-coil region" evidence="10">
    <location>
        <begin position="159"/>
        <end position="193"/>
    </location>
</feature>
<evidence type="ECO:0000256" key="3">
    <source>
        <dbReference type="ARBA" id="ARBA00022448"/>
    </source>
</evidence>
<keyword evidence="14" id="KW-1185">Reference proteome</keyword>
<evidence type="ECO:0000313" key="14">
    <source>
        <dbReference type="Proteomes" id="UP000326202"/>
    </source>
</evidence>